<dbReference type="GeneID" id="27699495"/>
<dbReference type="AlphaFoldDB" id="A0A0D2I7A0"/>
<sequence length="152" mass="16439">MDYVNSSSSSYLALSATGGDTLIGSDIPSWAPTIAPSKNWRVVKNGIAVPIQEAIGATLGRKQVPQMFREIHDARSCSKKALESQAVLVGGWRTPLLGSFGTNTHPEIGRHAVDQRPTANYDANIMSVKDVAAFENMGIISTSEFTPWFDRS</sequence>
<gene>
    <name evidence="1" type="ORF">Z519_06567</name>
</gene>
<organism evidence="1 2">
    <name type="scientific">Cladophialophora bantiana (strain ATCC 10958 / CBS 173.52 / CDC B-1940 / NIH 8579)</name>
    <name type="common">Xylohypha bantiana</name>
    <dbReference type="NCBI Taxonomy" id="1442370"/>
    <lineage>
        <taxon>Eukaryota</taxon>
        <taxon>Fungi</taxon>
        <taxon>Dikarya</taxon>
        <taxon>Ascomycota</taxon>
        <taxon>Pezizomycotina</taxon>
        <taxon>Eurotiomycetes</taxon>
        <taxon>Chaetothyriomycetidae</taxon>
        <taxon>Chaetothyriales</taxon>
        <taxon>Herpotrichiellaceae</taxon>
        <taxon>Cladophialophora</taxon>
    </lineage>
</organism>
<dbReference type="Proteomes" id="UP000053789">
    <property type="component" value="Unassembled WGS sequence"/>
</dbReference>
<keyword evidence="2" id="KW-1185">Reference proteome</keyword>
<name>A0A0D2I7A0_CLAB1</name>
<dbReference type="OrthoDB" id="2562973at2759"/>
<evidence type="ECO:0000313" key="1">
    <source>
        <dbReference type="EMBL" id="KIW92719.1"/>
    </source>
</evidence>
<dbReference type="VEuPathDB" id="FungiDB:Z519_06567"/>
<dbReference type="RefSeq" id="XP_016619388.1">
    <property type="nucleotide sequence ID" value="XM_016764306.1"/>
</dbReference>
<reference evidence="1" key="1">
    <citation type="submission" date="2015-01" db="EMBL/GenBank/DDBJ databases">
        <title>The Genome Sequence of Cladophialophora bantiana CBS 173.52.</title>
        <authorList>
            <consortium name="The Broad Institute Genomics Platform"/>
            <person name="Cuomo C."/>
            <person name="de Hoog S."/>
            <person name="Gorbushina A."/>
            <person name="Stielow B."/>
            <person name="Teixiera M."/>
            <person name="Abouelleil A."/>
            <person name="Chapman S.B."/>
            <person name="Priest M."/>
            <person name="Young S.K."/>
            <person name="Wortman J."/>
            <person name="Nusbaum C."/>
            <person name="Birren B."/>
        </authorList>
    </citation>
    <scope>NUCLEOTIDE SEQUENCE [LARGE SCALE GENOMIC DNA]</scope>
    <source>
        <strain evidence="1">CBS 173.52</strain>
    </source>
</reference>
<dbReference type="HOGENOM" id="CLU_1722156_0_0_1"/>
<dbReference type="EMBL" id="KN846988">
    <property type="protein sequence ID" value="KIW92719.1"/>
    <property type="molecule type" value="Genomic_DNA"/>
</dbReference>
<protein>
    <submittedName>
        <fullName evidence="1">Uncharacterized protein</fullName>
    </submittedName>
</protein>
<accession>A0A0D2I7A0</accession>
<evidence type="ECO:0000313" key="2">
    <source>
        <dbReference type="Proteomes" id="UP000053789"/>
    </source>
</evidence>
<proteinExistence type="predicted"/>